<keyword evidence="3" id="KW-0812">Transmembrane</keyword>
<keyword evidence="5" id="KW-1185">Reference proteome</keyword>
<evidence type="ECO:0000256" key="2">
    <source>
        <dbReference type="SAM" id="MobiDB-lite"/>
    </source>
</evidence>
<proteinExistence type="predicted"/>
<keyword evidence="1" id="KW-0175">Coiled coil</keyword>
<feature type="coiled-coil region" evidence="1">
    <location>
        <begin position="271"/>
        <end position="298"/>
    </location>
</feature>
<protein>
    <recommendedName>
        <fullName evidence="6">Regulatory protein</fullName>
    </recommendedName>
</protein>
<keyword evidence="3" id="KW-0472">Membrane</keyword>
<keyword evidence="3" id="KW-1133">Transmembrane helix</keyword>
<dbReference type="AlphaFoldDB" id="C0NGZ3"/>
<evidence type="ECO:0000313" key="4">
    <source>
        <dbReference type="EMBL" id="EEH09078.1"/>
    </source>
</evidence>
<evidence type="ECO:0000256" key="3">
    <source>
        <dbReference type="SAM" id="Phobius"/>
    </source>
</evidence>
<evidence type="ECO:0000313" key="5">
    <source>
        <dbReference type="Proteomes" id="UP000001631"/>
    </source>
</evidence>
<dbReference type="GeneID" id="69035631"/>
<dbReference type="HOGENOM" id="CLU_491720_0_0_1"/>
<gene>
    <name evidence="4" type="ORF">HCBG_02615</name>
</gene>
<feature type="transmembrane region" description="Helical" evidence="3">
    <location>
        <begin position="131"/>
        <end position="149"/>
    </location>
</feature>
<evidence type="ECO:0000256" key="1">
    <source>
        <dbReference type="SAM" id="Coils"/>
    </source>
</evidence>
<dbReference type="Proteomes" id="UP000001631">
    <property type="component" value="Unassembled WGS sequence"/>
</dbReference>
<dbReference type="InParanoid" id="C0NGZ3"/>
<dbReference type="VEuPathDB" id="FungiDB:I7I50_10411"/>
<dbReference type="EMBL" id="GG663365">
    <property type="protein sequence ID" value="EEH09078.1"/>
    <property type="molecule type" value="Genomic_DNA"/>
</dbReference>
<feature type="region of interest" description="Disordered" evidence="2">
    <location>
        <begin position="531"/>
        <end position="554"/>
    </location>
</feature>
<name>C0NGZ3_AJECG</name>
<evidence type="ECO:0008006" key="6">
    <source>
        <dbReference type="Google" id="ProtNLM"/>
    </source>
</evidence>
<accession>C0NGZ3</accession>
<dbReference type="RefSeq" id="XP_045289559.1">
    <property type="nucleotide sequence ID" value="XM_045429664.1"/>
</dbReference>
<reference evidence="4" key="1">
    <citation type="submission" date="2009-02" db="EMBL/GenBank/DDBJ databases">
        <title>The Genome Sequence of Ajellomyces capsulatus strain G186AR.</title>
        <authorList>
            <consortium name="The Broad Institute Genome Sequencing Platform"/>
            <person name="Champion M."/>
            <person name="Cuomo C."/>
            <person name="Ma L.-J."/>
            <person name="Henn M.R."/>
            <person name="Sil A."/>
            <person name="Goldman B."/>
            <person name="Young S.K."/>
            <person name="Kodira C.D."/>
            <person name="Zeng Q."/>
            <person name="Koehrsen M."/>
            <person name="Alvarado L."/>
            <person name="Berlin A."/>
            <person name="Borenstein D."/>
            <person name="Chen Z."/>
            <person name="Engels R."/>
            <person name="Freedman E."/>
            <person name="Gellesch M."/>
            <person name="Goldberg J."/>
            <person name="Griggs A."/>
            <person name="Gujja S."/>
            <person name="Heiman D."/>
            <person name="Hepburn T."/>
            <person name="Howarth C."/>
            <person name="Jen D."/>
            <person name="Larson L."/>
            <person name="Lewis B."/>
            <person name="Mehta T."/>
            <person name="Park D."/>
            <person name="Pearson M."/>
            <person name="Roberts A."/>
            <person name="Saif S."/>
            <person name="Shea T."/>
            <person name="Shenoy N."/>
            <person name="Sisk P."/>
            <person name="Stolte C."/>
            <person name="Sykes S."/>
            <person name="Walk T."/>
            <person name="White J."/>
            <person name="Yandava C."/>
            <person name="Klein B."/>
            <person name="McEwen J.G."/>
            <person name="Puccia R."/>
            <person name="Goldman G.H."/>
            <person name="Felipe M.S."/>
            <person name="Nino-Vega G."/>
            <person name="San-Blas G."/>
            <person name="Taylor J."/>
            <person name="Mendoza L."/>
            <person name="Galagan J."/>
            <person name="Nusbaum C."/>
            <person name="Birren B."/>
        </authorList>
    </citation>
    <scope>NUCLEOTIDE SEQUENCE</scope>
    <source>
        <strain evidence="4">G186AR</strain>
    </source>
</reference>
<organism evidence="4 5">
    <name type="scientific">Ajellomyces capsulatus (strain G186AR / H82 / ATCC MYA-2454 / RMSCC 2432)</name>
    <name type="common">Darling's disease fungus</name>
    <name type="synonym">Histoplasma capsulatum</name>
    <dbReference type="NCBI Taxonomy" id="447093"/>
    <lineage>
        <taxon>Eukaryota</taxon>
        <taxon>Fungi</taxon>
        <taxon>Dikarya</taxon>
        <taxon>Ascomycota</taxon>
        <taxon>Pezizomycotina</taxon>
        <taxon>Eurotiomycetes</taxon>
        <taxon>Eurotiomycetidae</taxon>
        <taxon>Onygenales</taxon>
        <taxon>Ajellomycetaceae</taxon>
        <taxon>Histoplasma</taxon>
    </lineage>
</organism>
<sequence length="554" mass="62514">MVLIGLVILSVSVALLFEGLQEIPLTYIKPANGFEWRLYDGFRSTYVMGKLGKVLDIDIPEEQHTTAQTTPIPTGILAPMPTEADHVVEPTMTRNFIEPRALIEIPDHSQVGKIEGFLESLKTFFFDGKNVFGQALIFIIYASAVLLLLRAARTYFLFMYTIWKRGGLYLTGRATHGGIDKADAEFELQRYLLLSKMDLIKASAEVFALLKATDGELKQQMATITTTFAQCSKEVLEECVLLKEAAHGLKTEYTTWPTRDELLRDYIENFKDSLTAAKDDLDSEIDRLKNLIPNFTEEFHRTVRRLDANLLGSLPMVYLKERRLLESNIQTIREAMNQLPYLGSLENEVALARTEMENIQTQMRDMVTDSREALRNTVCIHQEIDELKDKLRYLEEELAPSRLAPKSANINKKGFRDIQKLSMVGLPTNALNDFGGETSNTDYHGDANYDMRQGPKKHGKVDESDIESFPSSLARSVTSSELSESLLRALMVEDPADIHGKGRWNIDEDASSSVPISPQYPPCKERNMLWSSSLESDSEIEEECSGEKQLQSSS</sequence>